<accession>A0ABR0GGA6</accession>
<dbReference type="Proteomes" id="UP001323405">
    <property type="component" value="Unassembled WGS sequence"/>
</dbReference>
<dbReference type="RefSeq" id="XP_062743771.1">
    <property type="nucleotide sequence ID" value="XM_062883721.1"/>
</dbReference>
<organism evidence="1 2">
    <name type="scientific">Podospora pseudocomata</name>
    <dbReference type="NCBI Taxonomy" id="2093779"/>
    <lineage>
        <taxon>Eukaryota</taxon>
        <taxon>Fungi</taxon>
        <taxon>Dikarya</taxon>
        <taxon>Ascomycota</taxon>
        <taxon>Pezizomycotina</taxon>
        <taxon>Sordariomycetes</taxon>
        <taxon>Sordariomycetidae</taxon>
        <taxon>Sordariales</taxon>
        <taxon>Podosporaceae</taxon>
        <taxon>Podospora</taxon>
    </lineage>
</organism>
<protein>
    <submittedName>
        <fullName evidence="1">Uncharacterized protein</fullName>
    </submittedName>
</protein>
<keyword evidence="2" id="KW-1185">Reference proteome</keyword>
<sequence length="65" mass="7224">MAGLGIMHNDQSLVSFPSVQSIPYSPESGVISVASTKPKLSHIVCFPFRQIRASMARRLHILCRR</sequence>
<name>A0ABR0GGA6_9PEZI</name>
<dbReference type="GeneID" id="87903397"/>
<dbReference type="EMBL" id="JAFFHA010000006">
    <property type="protein sequence ID" value="KAK4654796.1"/>
    <property type="molecule type" value="Genomic_DNA"/>
</dbReference>
<evidence type="ECO:0000313" key="1">
    <source>
        <dbReference type="EMBL" id="KAK4654796.1"/>
    </source>
</evidence>
<proteinExistence type="predicted"/>
<reference evidence="1 2" key="1">
    <citation type="journal article" date="2023" name="bioRxiv">
        <title>High-quality genome assemblies of four members of thePodospora anserinaspecies complex.</title>
        <authorList>
            <person name="Ament-Velasquez S.L."/>
            <person name="Vogan A.A."/>
            <person name="Wallerman O."/>
            <person name="Hartmann F."/>
            <person name="Gautier V."/>
            <person name="Silar P."/>
            <person name="Giraud T."/>
            <person name="Johannesson H."/>
        </authorList>
    </citation>
    <scope>NUCLEOTIDE SEQUENCE [LARGE SCALE GENOMIC DNA]</scope>
    <source>
        <strain evidence="1 2">CBS 415.72m</strain>
    </source>
</reference>
<evidence type="ECO:0000313" key="2">
    <source>
        <dbReference type="Proteomes" id="UP001323405"/>
    </source>
</evidence>
<comment type="caution">
    <text evidence="1">The sequence shown here is derived from an EMBL/GenBank/DDBJ whole genome shotgun (WGS) entry which is preliminary data.</text>
</comment>
<gene>
    <name evidence="1" type="ORF">QC762_0069310</name>
</gene>